<dbReference type="InterPro" id="IPR036864">
    <property type="entry name" value="Zn2-C6_fun-type_DNA-bd_sf"/>
</dbReference>
<dbReference type="PANTHER" id="PTHR31001:SF90">
    <property type="entry name" value="CENTROMERE DNA-BINDING PROTEIN COMPLEX CBF3 SUBUNIT B"/>
    <property type="match status" value="1"/>
</dbReference>
<reference evidence="4 5" key="1">
    <citation type="journal article" date="2019" name="BMC Genomics">
        <title>Chromosome level assembly and comparative genome analysis confirm lager-brewing yeasts originated from a single hybridization.</title>
        <authorList>
            <person name="Salazar A.N."/>
            <person name="Gorter de Vries A.R."/>
            <person name="van den Broek M."/>
            <person name="Brouwers N."/>
            <person name="de la Torre Cortes P."/>
            <person name="Kuijpers N.G.A."/>
            <person name="Daran J.G."/>
            <person name="Abeel T."/>
        </authorList>
    </citation>
    <scope>NUCLEOTIDE SEQUENCE [LARGE SCALE GENOMIC DNA]</scope>
    <source>
        <strain evidence="4 5">CBS 1483</strain>
    </source>
</reference>
<dbReference type="PROSITE" id="PS00463">
    <property type="entry name" value="ZN2_CY6_FUNGAL_1"/>
    <property type="match status" value="1"/>
</dbReference>
<proteinExistence type="predicted"/>
<keyword evidence="5" id="KW-1185">Reference proteome</keyword>
<dbReference type="FunFam" id="4.10.240.10:FF:000040">
    <property type="entry name" value="CEP3p kinetochore protein"/>
    <property type="match status" value="1"/>
</dbReference>
<dbReference type="InterPro" id="IPR031760">
    <property type="entry name" value="Cep3_C"/>
</dbReference>
<feature type="domain" description="Zn(2)-C6 fungal-type" evidence="3">
    <location>
        <begin position="13"/>
        <end position="44"/>
    </location>
</feature>
<organism evidence="4 5">
    <name type="scientific">Saccharomyces pastorianus</name>
    <name type="common">Lager yeast</name>
    <name type="synonym">Saccharomyces cerevisiae x Saccharomyces eubayanus</name>
    <dbReference type="NCBI Taxonomy" id="27292"/>
    <lineage>
        <taxon>Eukaryota</taxon>
        <taxon>Fungi</taxon>
        <taxon>Dikarya</taxon>
        <taxon>Ascomycota</taxon>
        <taxon>Saccharomycotina</taxon>
        <taxon>Saccharomycetes</taxon>
        <taxon>Saccharomycetales</taxon>
        <taxon>Saccharomycetaceae</taxon>
        <taxon>Saccharomyces</taxon>
    </lineage>
</organism>
<dbReference type="AlphaFoldDB" id="A0A6C1EDZ1"/>
<accession>A0A6C1EDZ1</accession>
<evidence type="ECO:0000313" key="5">
    <source>
        <dbReference type="Proteomes" id="UP000501346"/>
    </source>
</evidence>
<dbReference type="CDD" id="cd12147">
    <property type="entry name" value="Cep3_C"/>
    <property type="match status" value="1"/>
</dbReference>
<evidence type="ECO:0000256" key="2">
    <source>
        <dbReference type="ARBA" id="ARBA00023242"/>
    </source>
</evidence>
<dbReference type="Pfam" id="PF00172">
    <property type="entry name" value="Zn_clus"/>
    <property type="match status" value="1"/>
</dbReference>
<comment type="subcellular location">
    <subcellularLocation>
        <location evidence="1">Nucleus</location>
    </subcellularLocation>
</comment>
<dbReference type="CDD" id="cd00067">
    <property type="entry name" value="GAL4"/>
    <property type="match status" value="1"/>
</dbReference>
<gene>
    <name evidence="4" type="primary">CEP3_2</name>
    <name evidence="4" type="ORF">GRS66_009978</name>
</gene>
<dbReference type="GO" id="GO:0000981">
    <property type="term" value="F:DNA-binding transcription factor activity, RNA polymerase II-specific"/>
    <property type="evidence" value="ECO:0007669"/>
    <property type="project" value="InterPro"/>
</dbReference>
<dbReference type="SMART" id="SM00066">
    <property type="entry name" value="GAL4"/>
    <property type="match status" value="1"/>
</dbReference>
<dbReference type="Pfam" id="PF16846">
    <property type="entry name" value="Cep3"/>
    <property type="match status" value="1"/>
</dbReference>
<dbReference type="OrthoDB" id="1747771at2759"/>
<dbReference type="PROSITE" id="PS50048">
    <property type="entry name" value="ZN2_CY6_FUNGAL_2"/>
    <property type="match status" value="1"/>
</dbReference>
<dbReference type="EMBL" id="CP049010">
    <property type="protein sequence ID" value="QID87305.1"/>
    <property type="molecule type" value="Genomic_DNA"/>
</dbReference>
<evidence type="ECO:0000256" key="1">
    <source>
        <dbReference type="ARBA" id="ARBA00004123"/>
    </source>
</evidence>
<protein>
    <submittedName>
        <fullName evidence="4">Cbf3 kinetochore protein complex subunit b</fullName>
    </submittedName>
</protein>
<evidence type="ECO:0000259" key="3">
    <source>
        <dbReference type="PROSITE" id="PS50048"/>
    </source>
</evidence>
<dbReference type="GO" id="GO:0005634">
    <property type="term" value="C:nucleus"/>
    <property type="evidence" value="ECO:0007669"/>
    <property type="project" value="UniProtKB-SubCell"/>
</dbReference>
<dbReference type="InterPro" id="IPR050613">
    <property type="entry name" value="Sec_Metabolite_Reg"/>
</dbReference>
<dbReference type="InterPro" id="IPR001138">
    <property type="entry name" value="Zn2Cys6_DnaBD"/>
</dbReference>
<dbReference type="GO" id="GO:0008270">
    <property type="term" value="F:zinc ion binding"/>
    <property type="evidence" value="ECO:0007669"/>
    <property type="project" value="InterPro"/>
</dbReference>
<keyword evidence="2" id="KW-0539">Nucleus</keyword>
<sequence>MFNRTTQLKYKHPCSVCTKRKVKCDRMVPCGNCRKRGQDSECIKSSKLIAPSSSKEYLPDLLLFWQSYEYWVTNIGLFKMKTRDLTRVPTTLDTDFEECDFWMDYLGKDQSFQLMNFAMENLGVLYFGSIGDISELYLRVEQYWDRRRDDTSSVDSQYWDALIWSVFTMCIYYMPVHKLSNVFSANPLSEHFGTGKELSWDDGLQLAMFKNFTRCTLLQLKKCDFMAHPDIRFIQTYLILATTNFPYEEPLLANSLLTQCVHTFKNFHIEDFRPLLNDDPVESIAKVTLGRIFYRLCGCDYTQSGPRKPIELHTEVSSLLQHAAYLQDLPTVDIYREENSIEVLYWKIMSLDRDLDQYLNKTFKPPLKTLEAIRRELDIFRYKVDSLEEDSRSNNTKFEKFIATFQISTVSWKLFKMYLIYYDSSDSLPKIIHYSKIIISLIVKNFQEKSEFFNKHPMVLPTVTRVVSFMSFYQIFIESNAIQELLVDFTELIANLPLIFGLKLDKLGYLIDRFNKLKQLWEKVRLSDSGDSFHHPVFKILQNDVKIIELKNSEMSSLIKGLGSLVPLNRFRGESLLEEDDEESKESTEFRDIVEGFQSEYNITNVLS</sequence>
<dbReference type="PANTHER" id="PTHR31001">
    <property type="entry name" value="UNCHARACTERIZED TRANSCRIPTIONAL REGULATORY PROTEIN"/>
    <property type="match status" value="1"/>
</dbReference>
<dbReference type="Gene3D" id="4.10.240.10">
    <property type="entry name" value="Zn(2)-C6 fungal-type DNA-binding domain"/>
    <property type="match status" value="1"/>
</dbReference>
<evidence type="ECO:0000313" key="4">
    <source>
        <dbReference type="EMBL" id="QID87305.1"/>
    </source>
</evidence>
<dbReference type="SUPFAM" id="SSF57701">
    <property type="entry name" value="Zn2/Cys6 DNA-binding domain"/>
    <property type="match status" value="1"/>
</dbReference>
<dbReference type="Proteomes" id="UP000501346">
    <property type="component" value="Chromosome SeXIII-ScXIII"/>
</dbReference>
<name>A0A6C1EDZ1_SACPS</name>